<dbReference type="EMBL" id="AEYX01000045">
    <property type="protein sequence ID" value="EGG43882.1"/>
    <property type="molecule type" value="Genomic_DNA"/>
</dbReference>
<proteinExistence type="predicted"/>
<name>F3NSV9_9ACTN</name>
<dbReference type="STRING" id="996637.SGM_6223"/>
<dbReference type="AlphaFoldDB" id="F3NSV9"/>
<evidence type="ECO:0000313" key="1">
    <source>
        <dbReference type="EMBL" id="EGG43882.1"/>
    </source>
</evidence>
<sequence length="66" mass="7156">MGQGDDHQDPPAARVCLRRFAHSGGAHGVQNITNADMSHLRWWGARAARQGVVSGVGQHEGRDRRG</sequence>
<accession>F3NSV9</accession>
<comment type="caution">
    <text evidence="1">The sequence shown here is derived from an EMBL/GenBank/DDBJ whole genome shotgun (WGS) entry which is preliminary data.</text>
</comment>
<reference evidence="1 2" key="1">
    <citation type="journal article" date="2011" name="J. Bacteriol.">
        <title>Draft genome sequence of the marine bacterium Streptomyces griseoaurantiacus M045, which produces novel manumycin-type antibiotics with a pABA core component.</title>
        <authorList>
            <person name="Li F."/>
            <person name="Jiang P."/>
            <person name="Zheng H."/>
            <person name="Wang S."/>
            <person name="Zhao G."/>
            <person name="Qin S."/>
            <person name="Liu Z."/>
        </authorList>
    </citation>
    <scope>NUCLEOTIDE SEQUENCE [LARGE SCALE GENOMIC DNA]</scope>
    <source>
        <strain evidence="1 2">M045</strain>
    </source>
</reference>
<organism evidence="1 2">
    <name type="scientific">Streptomyces griseoaurantiacus M045</name>
    <dbReference type="NCBI Taxonomy" id="996637"/>
    <lineage>
        <taxon>Bacteria</taxon>
        <taxon>Bacillati</taxon>
        <taxon>Actinomycetota</taxon>
        <taxon>Actinomycetes</taxon>
        <taxon>Kitasatosporales</taxon>
        <taxon>Streptomycetaceae</taxon>
        <taxon>Streptomyces</taxon>
        <taxon>Streptomyces aurantiacus group</taxon>
    </lineage>
</organism>
<protein>
    <submittedName>
        <fullName evidence="1">Uncharacterized protein</fullName>
    </submittedName>
</protein>
<dbReference type="Proteomes" id="UP000003022">
    <property type="component" value="Unassembled WGS sequence"/>
</dbReference>
<gene>
    <name evidence="1" type="ORF">SGM_6223</name>
</gene>
<evidence type="ECO:0000313" key="2">
    <source>
        <dbReference type="Proteomes" id="UP000003022"/>
    </source>
</evidence>
<keyword evidence="2" id="KW-1185">Reference proteome</keyword>